<comment type="caution">
    <text evidence="1">The sequence shown here is derived from an EMBL/GenBank/DDBJ whole genome shotgun (WGS) entry which is preliminary data.</text>
</comment>
<accession>A0A1X0Y5S8</accession>
<organism evidence="1 2">
    <name type="scientific">Geothermobacter hydrogeniphilus</name>
    <dbReference type="NCBI Taxonomy" id="1969733"/>
    <lineage>
        <taxon>Bacteria</taxon>
        <taxon>Pseudomonadati</taxon>
        <taxon>Thermodesulfobacteriota</taxon>
        <taxon>Desulfuromonadia</taxon>
        <taxon>Desulfuromonadales</taxon>
        <taxon>Geothermobacteraceae</taxon>
        <taxon>Geothermobacter</taxon>
    </lineage>
</organism>
<evidence type="ECO:0000313" key="1">
    <source>
        <dbReference type="EMBL" id="ORJ60468.1"/>
    </source>
</evidence>
<name>A0A1X0Y5S8_9BACT</name>
<dbReference type="Proteomes" id="UP000193136">
    <property type="component" value="Unassembled WGS sequence"/>
</dbReference>
<dbReference type="EMBL" id="NAAD01000008">
    <property type="protein sequence ID" value="ORJ60468.1"/>
    <property type="molecule type" value="Genomic_DNA"/>
</dbReference>
<reference evidence="1 2" key="1">
    <citation type="submission" date="2017-03" db="EMBL/GenBank/DDBJ databases">
        <title>Genome sequence of Geothermobacter sp. EPR-M, Deep-Sea Iron Reducer.</title>
        <authorList>
            <person name="Tully B."/>
            <person name="Savalia P."/>
            <person name="Abuyen K."/>
            <person name="Baughan C."/>
            <person name="Romero E."/>
            <person name="Ronkowski C."/>
            <person name="Torres B."/>
            <person name="Tremblay J."/>
            <person name="Trujillo A."/>
            <person name="Tyler M."/>
            <person name="Perez-Rodriguez I."/>
            <person name="Amend J."/>
        </authorList>
    </citation>
    <scope>NUCLEOTIDE SEQUENCE [LARGE SCALE GENOMIC DNA]</scope>
    <source>
        <strain evidence="1 2">EPR-M</strain>
    </source>
</reference>
<proteinExistence type="predicted"/>
<sequence>MQQLPRQRRGLMANQASVAKFFSVGMVSNSNFRTLRYGVFGRESARKGLHVNHFFCARKFSTIMNL</sequence>
<protein>
    <submittedName>
        <fullName evidence="1">Uncharacterized protein</fullName>
    </submittedName>
</protein>
<keyword evidence="2" id="KW-1185">Reference proteome</keyword>
<dbReference type="AlphaFoldDB" id="A0A1X0Y5S8"/>
<evidence type="ECO:0000313" key="2">
    <source>
        <dbReference type="Proteomes" id="UP000193136"/>
    </source>
</evidence>
<gene>
    <name evidence="1" type="ORF">B5V00_07850</name>
</gene>